<gene>
    <name evidence="2" type="ORF">PEDI_48660</name>
</gene>
<dbReference type="RefSeq" id="WP_338239385.1">
    <property type="nucleotide sequence ID" value="NZ_BQKE01000005.1"/>
</dbReference>
<organism evidence="2 3">
    <name type="scientific">Persicobacter diffluens</name>
    <dbReference type="NCBI Taxonomy" id="981"/>
    <lineage>
        <taxon>Bacteria</taxon>
        <taxon>Pseudomonadati</taxon>
        <taxon>Bacteroidota</taxon>
        <taxon>Cytophagia</taxon>
        <taxon>Cytophagales</taxon>
        <taxon>Persicobacteraceae</taxon>
        <taxon>Persicobacter</taxon>
    </lineage>
</organism>
<protein>
    <submittedName>
        <fullName evidence="2">Uncharacterized protein</fullName>
    </submittedName>
</protein>
<feature type="chain" id="PRO_5042901606" evidence="1">
    <location>
        <begin position="25"/>
        <end position="340"/>
    </location>
</feature>
<evidence type="ECO:0000313" key="2">
    <source>
        <dbReference type="EMBL" id="GJM64314.1"/>
    </source>
</evidence>
<reference evidence="2 3" key="1">
    <citation type="submission" date="2021-12" db="EMBL/GenBank/DDBJ databases">
        <title>Genome sequencing of bacteria with rrn-lacking chromosome and rrn-plasmid.</title>
        <authorList>
            <person name="Anda M."/>
            <person name="Iwasaki W."/>
        </authorList>
    </citation>
    <scope>NUCLEOTIDE SEQUENCE [LARGE SCALE GENOMIC DNA]</scope>
    <source>
        <strain evidence="2 3">NBRC 15940</strain>
    </source>
</reference>
<dbReference type="EMBL" id="BQKE01000005">
    <property type="protein sequence ID" value="GJM64314.1"/>
    <property type="molecule type" value="Genomic_DNA"/>
</dbReference>
<feature type="signal peptide" evidence="1">
    <location>
        <begin position="1"/>
        <end position="24"/>
    </location>
</feature>
<evidence type="ECO:0000313" key="3">
    <source>
        <dbReference type="Proteomes" id="UP001310022"/>
    </source>
</evidence>
<keyword evidence="3" id="KW-1185">Reference proteome</keyword>
<accession>A0AAN5AMD6</accession>
<name>A0AAN5AMD6_9BACT</name>
<comment type="caution">
    <text evidence="2">The sequence shown here is derived from an EMBL/GenBank/DDBJ whole genome shotgun (WGS) entry which is preliminary data.</text>
</comment>
<keyword evidence="1" id="KW-0732">Signal</keyword>
<proteinExistence type="predicted"/>
<evidence type="ECO:0000256" key="1">
    <source>
        <dbReference type="SAM" id="SignalP"/>
    </source>
</evidence>
<dbReference type="Proteomes" id="UP001310022">
    <property type="component" value="Unassembled WGS sequence"/>
</dbReference>
<dbReference type="AlphaFoldDB" id="A0AAN5AMD6"/>
<sequence length="340" mass="37634">MTHLNFLPKNTFAFLLCLVFAAIAFVSCSEEENPAPAVNYTLNVAGQTVSMTDAGSGAVAGTVKGLTTNTFEYAIEDSEGNTYTGSSELDLTNDMKSAVIGEDVKGKVTDLTMEAGAKGKVQTLSQAYLDFEWKAPEVNVTFTLNEAKTEIAVKAQVVQAVMASPKDPENPECTDTNLETLWVVGTGAGGWDRDETNLMARESDDNWIYVLEHENVSKHFEKLKIVNSECWADGEWAIGDEPLLETIPIDQQFEGATISREYDFQFRKIDVELEPGTCNKITDELTTCGPDRTDDVKLTFLTDEQKNDYNNPIYNVTYKLDLTSMKFSIQYTIVTPPTQK</sequence>